<accession>A0A9Q1K609</accession>
<proteinExistence type="predicted"/>
<organism evidence="2 3">
    <name type="scientific">Carnegiea gigantea</name>
    <dbReference type="NCBI Taxonomy" id="171969"/>
    <lineage>
        <taxon>Eukaryota</taxon>
        <taxon>Viridiplantae</taxon>
        <taxon>Streptophyta</taxon>
        <taxon>Embryophyta</taxon>
        <taxon>Tracheophyta</taxon>
        <taxon>Spermatophyta</taxon>
        <taxon>Magnoliopsida</taxon>
        <taxon>eudicotyledons</taxon>
        <taxon>Gunneridae</taxon>
        <taxon>Pentapetalae</taxon>
        <taxon>Caryophyllales</taxon>
        <taxon>Cactineae</taxon>
        <taxon>Cactaceae</taxon>
        <taxon>Cactoideae</taxon>
        <taxon>Echinocereeae</taxon>
        <taxon>Carnegiea</taxon>
    </lineage>
</organism>
<keyword evidence="3" id="KW-1185">Reference proteome</keyword>
<dbReference type="AlphaFoldDB" id="A0A9Q1K609"/>
<evidence type="ECO:0000313" key="3">
    <source>
        <dbReference type="Proteomes" id="UP001153076"/>
    </source>
</evidence>
<dbReference type="EMBL" id="JAKOGI010000319">
    <property type="protein sequence ID" value="KAJ8437043.1"/>
    <property type="molecule type" value="Genomic_DNA"/>
</dbReference>
<gene>
    <name evidence="2" type="ORF">Cgig2_025890</name>
</gene>
<evidence type="ECO:0000259" key="1">
    <source>
        <dbReference type="Pfam" id="PF14392"/>
    </source>
</evidence>
<dbReference type="OrthoDB" id="1707487at2759"/>
<feature type="domain" description="Zinc knuckle CX2CX4HX4C" evidence="1">
    <location>
        <begin position="14"/>
        <end position="60"/>
    </location>
</feature>
<dbReference type="Proteomes" id="UP001153076">
    <property type="component" value="Unassembled WGS sequence"/>
</dbReference>
<protein>
    <recommendedName>
        <fullName evidence="1">Zinc knuckle CX2CX4HX4C domain-containing protein</fullName>
    </recommendedName>
</protein>
<dbReference type="Pfam" id="PF14392">
    <property type="entry name" value="zf-CCHC_4"/>
    <property type="match status" value="1"/>
</dbReference>
<sequence>MYGVDKSLCFRVDIDITKPLIRGTGILIDKKPLWIRIGYVKLQDFCYGCGRLDHVYLGCDSYNSVGNESLLQYREWLQASPLKYQRRSPEAELREEKKLYLAFKNSNGSSKAKVKLRFDQLTTLQVLAPMPILNPSSEPPSQMLIDAVTHVDSDISDHLPIYLNCKPRAYIRCNRKQCF</sequence>
<dbReference type="InterPro" id="IPR025836">
    <property type="entry name" value="Zn_knuckle_CX2CX4HX4C"/>
</dbReference>
<reference evidence="2" key="1">
    <citation type="submission" date="2022-04" db="EMBL/GenBank/DDBJ databases">
        <title>Carnegiea gigantea Genome sequencing and assembly v2.</title>
        <authorList>
            <person name="Copetti D."/>
            <person name="Sanderson M.J."/>
            <person name="Burquez A."/>
            <person name="Wojciechowski M.F."/>
        </authorList>
    </citation>
    <scope>NUCLEOTIDE SEQUENCE</scope>
    <source>
        <strain evidence="2">SGP5-SGP5p</strain>
        <tissue evidence="2">Aerial part</tissue>
    </source>
</reference>
<name>A0A9Q1K609_9CARY</name>
<comment type="caution">
    <text evidence="2">The sequence shown here is derived from an EMBL/GenBank/DDBJ whole genome shotgun (WGS) entry which is preliminary data.</text>
</comment>
<evidence type="ECO:0000313" key="2">
    <source>
        <dbReference type="EMBL" id="KAJ8437043.1"/>
    </source>
</evidence>